<proteinExistence type="predicted"/>
<evidence type="ECO:0000313" key="1">
    <source>
        <dbReference type="EMBL" id="KAJ2811283.1"/>
    </source>
</evidence>
<comment type="caution">
    <text evidence="1">The sequence shown here is derived from an EMBL/GenBank/DDBJ whole genome shotgun (WGS) entry which is preliminary data.</text>
</comment>
<gene>
    <name evidence="1" type="primary">FET3_8</name>
    <name evidence="1" type="ORF">H4S07_002161</name>
</gene>
<protein>
    <submittedName>
        <fullName evidence="1">Ferroxidase fet3</fullName>
    </submittedName>
</protein>
<sequence>MGEVAMTPRVYGPQTGAVVLKHMEVVEVTIHNPNDMPHPLHLHGHAFQIIEYGLAESPFPIPAEFLNTKTRRYSGYPAKRDTMSIPKYQYIKLRFRADNPGVWFMHCHLDIHFIMGMAMVFVEAPDVLQRTMTVPPQMLDLCKRQGVRTWGNAAGNDGYNFGGLPDPPRIVARPPRATGHI</sequence>
<name>A0ACC1LLR5_9FUNG</name>
<evidence type="ECO:0000313" key="2">
    <source>
        <dbReference type="Proteomes" id="UP001140096"/>
    </source>
</evidence>
<dbReference type="Proteomes" id="UP001140096">
    <property type="component" value="Unassembled WGS sequence"/>
</dbReference>
<accession>A0ACC1LLR5</accession>
<organism evidence="1 2">
    <name type="scientific">Coemansia furcata</name>
    <dbReference type="NCBI Taxonomy" id="417177"/>
    <lineage>
        <taxon>Eukaryota</taxon>
        <taxon>Fungi</taxon>
        <taxon>Fungi incertae sedis</taxon>
        <taxon>Zoopagomycota</taxon>
        <taxon>Kickxellomycotina</taxon>
        <taxon>Kickxellomycetes</taxon>
        <taxon>Kickxellales</taxon>
        <taxon>Kickxellaceae</taxon>
        <taxon>Coemansia</taxon>
    </lineage>
</organism>
<keyword evidence="2" id="KW-1185">Reference proteome</keyword>
<dbReference type="EMBL" id="JANBUP010000484">
    <property type="protein sequence ID" value="KAJ2811283.1"/>
    <property type="molecule type" value="Genomic_DNA"/>
</dbReference>
<reference evidence="1" key="1">
    <citation type="submission" date="2022-07" db="EMBL/GenBank/DDBJ databases">
        <title>Phylogenomic reconstructions and comparative analyses of Kickxellomycotina fungi.</title>
        <authorList>
            <person name="Reynolds N.K."/>
            <person name="Stajich J.E."/>
            <person name="Barry K."/>
            <person name="Grigoriev I.V."/>
            <person name="Crous P."/>
            <person name="Smith M.E."/>
        </authorList>
    </citation>
    <scope>NUCLEOTIDE SEQUENCE</scope>
    <source>
        <strain evidence="1">CBS 102833</strain>
    </source>
</reference>